<evidence type="ECO:0000256" key="3">
    <source>
        <dbReference type="ARBA" id="ARBA00013368"/>
    </source>
</evidence>
<evidence type="ECO:0000259" key="5">
    <source>
        <dbReference type="Pfam" id="PF13476"/>
    </source>
</evidence>
<feature type="compositionally biased region" description="Basic residues" evidence="4">
    <location>
        <begin position="413"/>
        <end position="425"/>
    </location>
</feature>
<comment type="subunit">
    <text evidence="2">Heterodimer of SbcC and SbcD.</text>
</comment>
<reference evidence="6 7" key="1">
    <citation type="submission" date="2024-10" db="EMBL/GenBank/DDBJ databases">
        <title>The Natural Products Discovery Center: Release of the First 8490 Sequenced Strains for Exploring Actinobacteria Biosynthetic Diversity.</title>
        <authorList>
            <person name="Kalkreuter E."/>
            <person name="Kautsar S.A."/>
            <person name="Yang D."/>
            <person name="Bader C.D."/>
            <person name="Teijaro C.N."/>
            <person name="Fluegel L."/>
            <person name="Davis C.M."/>
            <person name="Simpson J.R."/>
            <person name="Lauterbach L."/>
            <person name="Steele A.D."/>
            <person name="Gui C."/>
            <person name="Meng S."/>
            <person name="Li G."/>
            <person name="Viehrig K."/>
            <person name="Ye F."/>
            <person name="Su P."/>
            <person name="Kiefer A.F."/>
            <person name="Nichols A."/>
            <person name="Cepeda A.J."/>
            <person name="Yan W."/>
            <person name="Fan B."/>
            <person name="Jiang Y."/>
            <person name="Adhikari A."/>
            <person name="Zheng C.-J."/>
            <person name="Schuster L."/>
            <person name="Cowan T.M."/>
            <person name="Smanski M.J."/>
            <person name="Chevrette M.G."/>
            <person name="De Carvalho L.P.S."/>
            <person name="Shen B."/>
        </authorList>
    </citation>
    <scope>NUCLEOTIDE SEQUENCE [LARGE SCALE GENOMIC DNA]</scope>
    <source>
        <strain evidence="6 7">NPDC021253</strain>
    </source>
</reference>
<gene>
    <name evidence="6" type="ORF">ACH4OY_05805</name>
</gene>
<dbReference type="RefSeq" id="WP_396676820.1">
    <property type="nucleotide sequence ID" value="NZ_JBIRPU010000002.1"/>
</dbReference>
<name>A0ABW7SGA7_9ACTN</name>
<keyword evidence="7" id="KW-1185">Reference proteome</keyword>
<dbReference type="Gene3D" id="3.40.50.300">
    <property type="entry name" value="P-loop containing nucleotide triphosphate hydrolases"/>
    <property type="match status" value="1"/>
</dbReference>
<feature type="region of interest" description="Disordered" evidence="4">
    <location>
        <begin position="326"/>
        <end position="447"/>
    </location>
</feature>
<evidence type="ECO:0000256" key="4">
    <source>
        <dbReference type="SAM" id="MobiDB-lite"/>
    </source>
</evidence>
<dbReference type="EMBL" id="JBIRPU010000002">
    <property type="protein sequence ID" value="MFI0792205.1"/>
    <property type="molecule type" value="Genomic_DNA"/>
</dbReference>
<sequence>MKPLQLTFSGFRSYVGQQYIDFRGRDLVGIIGDTGAGKSTILMAINFALYGTPTWDAPSPKVLIADGGDGLLVAILEFEARGRPWRVTRQLSRKPTGTFHKLESLDGGEVVHGRSVTQRVVDLVGMDNKTFLRSVLLPQGKFEQLLHASDGERAKILKGLLGLDVLDTVAVRARQHRDALTPLIADLRARSAVLGDPRTTARTAAEDAETIGVQLGKLRAAQTAVAVLLDEEKAAAEQHAALTKLRTAVSKAVRTDAAQRLRQLAALDREILDEEHQLAARAEPLRTRREELLAELGDFRPGGSQAEALTTAVRQLSRLHERITNEAQRRERHQTDVQALEVCGQKPQRPPPKPYAKSRSSYRQKPPSPTTPTSSTGSRMIWQSFAPPSPMPAVLPSNARSSPPPSSVSPPQRLRRSWTWRRSRKPPLTSTVTSMPPMRSCRGSGVPTPLPTPVKAWHPATHARCASTRCPTGSPHPTHRTSEGGYRRLVRSMRWVRLEIVLRVRNR</sequence>
<dbReference type="PANTHER" id="PTHR32114">
    <property type="entry name" value="ABC TRANSPORTER ABCH.3"/>
    <property type="match status" value="1"/>
</dbReference>
<accession>A0ABW7SGA7</accession>
<dbReference type="InterPro" id="IPR027417">
    <property type="entry name" value="P-loop_NTPase"/>
</dbReference>
<comment type="similarity">
    <text evidence="1">Belongs to the SMC family. SbcC subfamily.</text>
</comment>
<evidence type="ECO:0000313" key="6">
    <source>
        <dbReference type="EMBL" id="MFI0792205.1"/>
    </source>
</evidence>
<evidence type="ECO:0000256" key="2">
    <source>
        <dbReference type="ARBA" id="ARBA00011322"/>
    </source>
</evidence>
<dbReference type="Proteomes" id="UP001611075">
    <property type="component" value="Unassembled WGS sequence"/>
</dbReference>
<organism evidence="6 7">
    <name type="scientific">Micromonospora rubida</name>
    <dbReference type="NCBI Taxonomy" id="2697657"/>
    <lineage>
        <taxon>Bacteria</taxon>
        <taxon>Bacillati</taxon>
        <taxon>Actinomycetota</taxon>
        <taxon>Actinomycetes</taxon>
        <taxon>Micromonosporales</taxon>
        <taxon>Micromonosporaceae</taxon>
        <taxon>Micromonospora</taxon>
    </lineage>
</organism>
<feature type="domain" description="Rad50/SbcC-type AAA" evidence="5">
    <location>
        <begin position="5"/>
        <end position="160"/>
    </location>
</feature>
<feature type="compositionally biased region" description="Basic and acidic residues" evidence="4">
    <location>
        <begin position="326"/>
        <end position="335"/>
    </location>
</feature>
<feature type="region of interest" description="Disordered" evidence="4">
    <location>
        <begin position="465"/>
        <end position="484"/>
    </location>
</feature>
<proteinExistence type="inferred from homology"/>
<dbReference type="SUPFAM" id="SSF52540">
    <property type="entry name" value="P-loop containing nucleoside triphosphate hydrolases"/>
    <property type="match status" value="1"/>
</dbReference>
<evidence type="ECO:0000313" key="7">
    <source>
        <dbReference type="Proteomes" id="UP001611075"/>
    </source>
</evidence>
<dbReference type="Pfam" id="PF13476">
    <property type="entry name" value="AAA_23"/>
    <property type="match status" value="1"/>
</dbReference>
<comment type="caution">
    <text evidence="6">The sequence shown here is derived from an EMBL/GenBank/DDBJ whole genome shotgun (WGS) entry which is preliminary data.</text>
</comment>
<evidence type="ECO:0000256" key="1">
    <source>
        <dbReference type="ARBA" id="ARBA00006930"/>
    </source>
</evidence>
<dbReference type="InterPro" id="IPR038729">
    <property type="entry name" value="Rad50/SbcC_AAA"/>
</dbReference>
<dbReference type="PANTHER" id="PTHR32114:SF2">
    <property type="entry name" value="ABC TRANSPORTER ABCH.3"/>
    <property type="match status" value="1"/>
</dbReference>
<protein>
    <recommendedName>
        <fullName evidence="3">Nuclease SbcCD subunit C</fullName>
    </recommendedName>
</protein>